<keyword evidence="5" id="KW-1185">Reference proteome</keyword>
<keyword evidence="2" id="KW-0472">Membrane</keyword>
<dbReference type="AlphaFoldDB" id="A0A8H7BIT5"/>
<organism evidence="4 5">
    <name type="scientific">Apophysomyces ossiformis</name>
    <dbReference type="NCBI Taxonomy" id="679940"/>
    <lineage>
        <taxon>Eukaryota</taxon>
        <taxon>Fungi</taxon>
        <taxon>Fungi incertae sedis</taxon>
        <taxon>Mucoromycota</taxon>
        <taxon>Mucoromycotina</taxon>
        <taxon>Mucoromycetes</taxon>
        <taxon>Mucorales</taxon>
        <taxon>Mucorineae</taxon>
        <taxon>Mucoraceae</taxon>
        <taxon>Apophysomyces</taxon>
    </lineage>
</organism>
<dbReference type="EMBL" id="JABAYA010000174">
    <property type="protein sequence ID" value="KAF7722853.1"/>
    <property type="molecule type" value="Genomic_DNA"/>
</dbReference>
<keyword evidence="2" id="KW-1133">Transmembrane helix</keyword>
<evidence type="ECO:0000259" key="3">
    <source>
        <dbReference type="PROSITE" id="PS50011"/>
    </source>
</evidence>
<feature type="region of interest" description="Disordered" evidence="1">
    <location>
        <begin position="332"/>
        <end position="357"/>
    </location>
</feature>
<evidence type="ECO:0000256" key="2">
    <source>
        <dbReference type="SAM" id="Phobius"/>
    </source>
</evidence>
<dbReference type="SMART" id="SM00220">
    <property type="entry name" value="S_TKc"/>
    <property type="match status" value="1"/>
</dbReference>
<feature type="transmembrane region" description="Helical" evidence="2">
    <location>
        <begin position="364"/>
        <end position="386"/>
    </location>
</feature>
<dbReference type="PROSITE" id="PS50011">
    <property type="entry name" value="PROTEIN_KINASE_DOM"/>
    <property type="match status" value="1"/>
</dbReference>
<feature type="region of interest" description="Disordered" evidence="1">
    <location>
        <begin position="721"/>
        <end position="745"/>
    </location>
</feature>
<dbReference type="Proteomes" id="UP000605846">
    <property type="component" value="Unassembled WGS sequence"/>
</dbReference>
<dbReference type="OrthoDB" id="2289236at2759"/>
<dbReference type="Pfam" id="PF00069">
    <property type="entry name" value="Pkinase"/>
    <property type="match status" value="1"/>
</dbReference>
<evidence type="ECO:0000313" key="5">
    <source>
        <dbReference type="Proteomes" id="UP000605846"/>
    </source>
</evidence>
<dbReference type="PANTHER" id="PTHR44167:SF24">
    <property type="entry name" value="SERINE_THREONINE-PROTEIN KINASE CHK2"/>
    <property type="match status" value="1"/>
</dbReference>
<dbReference type="GO" id="GO:0044773">
    <property type="term" value="P:mitotic DNA damage checkpoint signaling"/>
    <property type="evidence" value="ECO:0007669"/>
    <property type="project" value="TreeGrafter"/>
</dbReference>
<dbReference type="GO" id="GO:0005737">
    <property type="term" value="C:cytoplasm"/>
    <property type="evidence" value="ECO:0007669"/>
    <property type="project" value="TreeGrafter"/>
</dbReference>
<accession>A0A8H7BIT5</accession>
<feature type="domain" description="Protein kinase" evidence="3">
    <location>
        <begin position="449"/>
        <end position="718"/>
    </location>
</feature>
<dbReference type="InterPro" id="IPR011009">
    <property type="entry name" value="Kinase-like_dom_sf"/>
</dbReference>
<dbReference type="GO" id="GO:0004674">
    <property type="term" value="F:protein serine/threonine kinase activity"/>
    <property type="evidence" value="ECO:0007669"/>
    <property type="project" value="TreeGrafter"/>
</dbReference>
<feature type="compositionally biased region" description="Acidic residues" evidence="1">
    <location>
        <begin position="723"/>
        <end position="734"/>
    </location>
</feature>
<dbReference type="GO" id="GO:0005524">
    <property type="term" value="F:ATP binding"/>
    <property type="evidence" value="ECO:0007669"/>
    <property type="project" value="InterPro"/>
</dbReference>
<evidence type="ECO:0000256" key="1">
    <source>
        <dbReference type="SAM" id="MobiDB-lite"/>
    </source>
</evidence>
<gene>
    <name evidence="4" type="ORF">EC973_002655</name>
</gene>
<reference evidence="4" key="1">
    <citation type="submission" date="2020-01" db="EMBL/GenBank/DDBJ databases">
        <title>Genome Sequencing of Three Apophysomyces-Like Fungal Strains Confirms a Novel Fungal Genus in the Mucoromycota with divergent Burkholderia-like Endosymbiotic Bacteria.</title>
        <authorList>
            <person name="Stajich J.E."/>
            <person name="Macias A.M."/>
            <person name="Carter-House D."/>
            <person name="Lovett B."/>
            <person name="Kasson L.R."/>
            <person name="Berry K."/>
            <person name="Grigoriev I."/>
            <person name="Chang Y."/>
            <person name="Spatafora J."/>
            <person name="Kasson M.T."/>
        </authorList>
    </citation>
    <scope>NUCLEOTIDE SEQUENCE</scope>
    <source>
        <strain evidence="4">NRRL A-21654</strain>
    </source>
</reference>
<protein>
    <recommendedName>
        <fullName evidence="3">Protein kinase domain-containing protein</fullName>
    </recommendedName>
</protein>
<evidence type="ECO:0000313" key="4">
    <source>
        <dbReference type="EMBL" id="KAF7722853.1"/>
    </source>
</evidence>
<sequence length="745" mass="82858">MDIPCLGYNDNYIFAITSAGILGYERNPWVSSLTRRSTVWWYMLYPHTNYPSYKGKCTFDPWAKKFYIATNKDNATDRIADISVENGMNPLLISDLPLHNNLSFNQLSFITTKYNSTCWVAFCGKKLEGCDGTKENLPDSIIPVQERITLARSRLSFYILQESSKIVKVYPSYSDTPEDFDLSNPVIWYVNEPIPQLAFAQALHENGSLLLISTPENGSSQLYRLDGPAVYYEVTSPSPTAEDNQSYSAPSTTTNTVATSTITPISYNATLTKLRWPRNLDASQSISFIITDSRNLLTKRDDALSRTVYFVQQGMDGQIQIYPKSLDAVLNGEAGQPPGLGPSVSGTPEADLSAPTAKDNTGTIVGAVIGGVVGIALIAGLLLWSWRRKQNKRKKMVTEHDLFMDKGLMAAASSNNVLEHNSTGTETYPDFLCPIDVPPTDLHRFEPDWPGDATLRLGGVDYVLLPDTTYYDSYVTRTCQLGEETYTLHYFLNTAQPQFTISAYLARTIASSNVIQHCKAFELRPQTLHGYQFIWITSPCIPHQSLEHLLSGTNRVVDIGEFPFKVWSVYSILKSVADIHAQRYVHLNLSPSCYFYEKASSVTEWRLAALDQSLCEGAEAIIPQLNAYSAPELHNPNVTANPSADIWSLGCIVYTIATGKQLFDTAEDTLQPHIGAQIIKAWQEAGKVHQCFGELLEGMLQADPMLRLSADKLLTQWVTANALDDEEEDEDEEGREGQGRRGGKA</sequence>
<dbReference type="InterPro" id="IPR000719">
    <property type="entry name" value="Prot_kinase_dom"/>
</dbReference>
<comment type="caution">
    <text evidence="4">The sequence shown here is derived from an EMBL/GenBank/DDBJ whole genome shotgun (WGS) entry which is preliminary data.</text>
</comment>
<dbReference type="Gene3D" id="1.10.510.10">
    <property type="entry name" value="Transferase(Phosphotransferase) domain 1"/>
    <property type="match status" value="1"/>
</dbReference>
<dbReference type="SUPFAM" id="SSF56112">
    <property type="entry name" value="Protein kinase-like (PK-like)"/>
    <property type="match status" value="1"/>
</dbReference>
<name>A0A8H7BIT5_9FUNG</name>
<keyword evidence="2" id="KW-0812">Transmembrane</keyword>
<dbReference type="PANTHER" id="PTHR44167">
    <property type="entry name" value="OVARIAN-SPECIFIC SERINE/THREONINE-PROTEIN KINASE LOK-RELATED"/>
    <property type="match status" value="1"/>
</dbReference>
<proteinExistence type="predicted"/>
<dbReference type="GO" id="GO:0005634">
    <property type="term" value="C:nucleus"/>
    <property type="evidence" value="ECO:0007669"/>
    <property type="project" value="TreeGrafter"/>
</dbReference>